<protein>
    <submittedName>
        <fullName evidence="2">Uncharacterized protein</fullName>
    </submittedName>
</protein>
<keyword evidence="3" id="KW-1185">Reference proteome</keyword>
<evidence type="ECO:0000313" key="3">
    <source>
        <dbReference type="Proteomes" id="UP000237822"/>
    </source>
</evidence>
<evidence type="ECO:0000256" key="1">
    <source>
        <dbReference type="SAM" id="MobiDB-lite"/>
    </source>
</evidence>
<dbReference type="EMBL" id="PVTI01000001">
    <property type="protein sequence ID" value="PRY63833.1"/>
    <property type="molecule type" value="Genomic_DNA"/>
</dbReference>
<dbReference type="AlphaFoldDB" id="A0A2T0V0X9"/>
<reference evidence="2 3" key="1">
    <citation type="submission" date="2018-03" db="EMBL/GenBank/DDBJ databases">
        <title>Genomic Encyclopedia of Archaeal and Bacterial Type Strains, Phase II (KMG-II): from individual species to whole genera.</title>
        <authorList>
            <person name="Goeker M."/>
        </authorList>
    </citation>
    <scope>NUCLEOTIDE SEQUENCE [LARGE SCALE GENOMIC DNA]</scope>
    <source>
        <strain evidence="2 3">ATCC BAA-1496</strain>
    </source>
</reference>
<feature type="region of interest" description="Disordered" evidence="1">
    <location>
        <begin position="22"/>
        <end position="48"/>
    </location>
</feature>
<name>A0A2T0V0X9_9MICO</name>
<proteinExistence type="predicted"/>
<evidence type="ECO:0000313" key="2">
    <source>
        <dbReference type="EMBL" id="PRY63833.1"/>
    </source>
</evidence>
<comment type="caution">
    <text evidence="2">The sequence shown here is derived from an EMBL/GenBank/DDBJ whole genome shotgun (WGS) entry which is preliminary data.</text>
</comment>
<dbReference type="Proteomes" id="UP000237822">
    <property type="component" value="Unassembled WGS sequence"/>
</dbReference>
<accession>A0A2T0V0X9</accession>
<sequence>MVGGVSYAAWRGTRVCRVARHPGHPTEVRGRHTNGFGPVHPRSARNAERRATVDGDAALEGNRRRVRQSGMMNFWPGKIRSGFSMLLTLAIFFQLTP</sequence>
<gene>
    <name evidence="2" type="ORF">BCF74_101240</name>
</gene>
<organism evidence="2 3">
    <name type="scientific">Knoellia remsis</name>
    <dbReference type="NCBI Taxonomy" id="407159"/>
    <lineage>
        <taxon>Bacteria</taxon>
        <taxon>Bacillati</taxon>
        <taxon>Actinomycetota</taxon>
        <taxon>Actinomycetes</taxon>
        <taxon>Micrococcales</taxon>
        <taxon>Intrasporangiaceae</taxon>
        <taxon>Knoellia</taxon>
    </lineage>
</organism>